<sequence>MTVSEDGFNETNQYLTFKLDGEIFALGIAKVREVLDYTAITKVPKSPDFMRGVINVRGGVVPVIDLRVKFGMAPTPQTVNTCIIIVEIAMEGETTVLGVLADQVEEVLDLDPAQIEPAPRIGTRLRTEFIQGMGKREEQFIILLDIDRVFSGEELAGVSGGEDLAQSVG</sequence>
<dbReference type="Pfam" id="PF01584">
    <property type="entry name" value="CheW"/>
    <property type="match status" value="1"/>
</dbReference>
<organism evidence="2 3">
    <name type="scientific">Geoalkalibacter ferrihydriticus DSM 17813</name>
    <dbReference type="NCBI Taxonomy" id="1121915"/>
    <lineage>
        <taxon>Bacteria</taxon>
        <taxon>Pseudomonadati</taxon>
        <taxon>Thermodesulfobacteriota</taxon>
        <taxon>Desulfuromonadia</taxon>
        <taxon>Desulfuromonadales</taxon>
        <taxon>Geoalkalibacteraceae</taxon>
        <taxon>Geoalkalibacter</taxon>
    </lineage>
</organism>
<protein>
    <submittedName>
        <fullName evidence="2">Chemotaxis protein CheW</fullName>
    </submittedName>
</protein>
<feature type="domain" description="CheW-like" evidence="1">
    <location>
        <begin position="11"/>
        <end position="155"/>
    </location>
</feature>
<dbReference type="SMART" id="SM00260">
    <property type="entry name" value="CheW"/>
    <property type="match status" value="1"/>
</dbReference>
<evidence type="ECO:0000313" key="2">
    <source>
        <dbReference type="EMBL" id="KIH75348.1"/>
    </source>
</evidence>
<dbReference type="PANTHER" id="PTHR22617:SF41">
    <property type="entry name" value="CHEMOTAXIS SIGNAL TRANSDUCTION SYSTEM ADAPTOR PROTEIN CHEW"/>
    <property type="match status" value="1"/>
</dbReference>
<proteinExistence type="predicted"/>
<reference evidence="2 3" key="1">
    <citation type="submission" date="2014-12" db="EMBL/GenBank/DDBJ databases">
        <title>Genomes of Geoalkalibacter ferrihydriticus and Geoalkalibacter subterraneus, two haloalkaliphilic metal-reducing members of the Geobacteraceae.</title>
        <authorList>
            <person name="Badalamenti J.P."/>
            <person name="Torres C.I."/>
            <person name="Krajmalnik-Brown R."/>
            <person name="Bond D.R."/>
        </authorList>
    </citation>
    <scope>NUCLEOTIDE SEQUENCE [LARGE SCALE GENOMIC DNA]</scope>
    <source>
        <strain evidence="2 3">DSM 17813</strain>
    </source>
</reference>
<dbReference type="AlphaFoldDB" id="A0A0C2E9U8"/>
<dbReference type="SUPFAM" id="SSF50341">
    <property type="entry name" value="CheW-like"/>
    <property type="match status" value="1"/>
</dbReference>
<dbReference type="PROSITE" id="PS50851">
    <property type="entry name" value="CHEW"/>
    <property type="match status" value="1"/>
</dbReference>
<dbReference type="GO" id="GO:0005829">
    <property type="term" value="C:cytosol"/>
    <property type="evidence" value="ECO:0007669"/>
    <property type="project" value="TreeGrafter"/>
</dbReference>
<dbReference type="PANTHER" id="PTHR22617">
    <property type="entry name" value="CHEMOTAXIS SENSOR HISTIDINE KINASE-RELATED"/>
    <property type="match status" value="1"/>
</dbReference>
<dbReference type="CDD" id="cd00732">
    <property type="entry name" value="CheW"/>
    <property type="match status" value="1"/>
</dbReference>
<dbReference type="Gene3D" id="2.40.50.180">
    <property type="entry name" value="CheA-289, Domain 4"/>
    <property type="match status" value="1"/>
</dbReference>
<dbReference type="InterPro" id="IPR036061">
    <property type="entry name" value="CheW-like_dom_sf"/>
</dbReference>
<dbReference type="GO" id="GO:0006935">
    <property type="term" value="P:chemotaxis"/>
    <property type="evidence" value="ECO:0007669"/>
    <property type="project" value="InterPro"/>
</dbReference>
<dbReference type="InterPro" id="IPR002545">
    <property type="entry name" value="CheW-lke_dom"/>
</dbReference>
<dbReference type="EMBL" id="JWJD01000018">
    <property type="protein sequence ID" value="KIH75348.1"/>
    <property type="molecule type" value="Genomic_DNA"/>
</dbReference>
<dbReference type="Gene3D" id="2.30.30.40">
    <property type="entry name" value="SH3 Domains"/>
    <property type="match status" value="1"/>
</dbReference>
<gene>
    <name evidence="2" type="ORF">GFER_17280</name>
</gene>
<dbReference type="InterPro" id="IPR039315">
    <property type="entry name" value="CheW"/>
</dbReference>
<evidence type="ECO:0000313" key="3">
    <source>
        <dbReference type="Proteomes" id="UP000035068"/>
    </source>
</evidence>
<name>A0A0C2E9U8_9BACT</name>
<keyword evidence="3" id="KW-1185">Reference proteome</keyword>
<dbReference type="Proteomes" id="UP000035068">
    <property type="component" value="Unassembled WGS sequence"/>
</dbReference>
<dbReference type="GO" id="GO:0007165">
    <property type="term" value="P:signal transduction"/>
    <property type="evidence" value="ECO:0007669"/>
    <property type="project" value="InterPro"/>
</dbReference>
<comment type="caution">
    <text evidence="2">The sequence shown here is derived from an EMBL/GenBank/DDBJ whole genome shotgun (WGS) entry which is preliminary data.</text>
</comment>
<evidence type="ECO:0000259" key="1">
    <source>
        <dbReference type="PROSITE" id="PS50851"/>
    </source>
</evidence>
<accession>A0A0C2E9U8</accession>